<feature type="region of interest" description="Disordered" evidence="6">
    <location>
        <begin position="733"/>
        <end position="753"/>
    </location>
</feature>
<dbReference type="CDD" id="cd00096">
    <property type="entry name" value="Ig"/>
    <property type="match status" value="3"/>
</dbReference>
<dbReference type="PROSITE" id="PS50835">
    <property type="entry name" value="IG_LIKE"/>
    <property type="match status" value="4"/>
</dbReference>
<dbReference type="Pfam" id="PF07686">
    <property type="entry name" value="V-set"/>
    <property type="match status" value="1"/>
</dbReference>
<keyword evidence="5" id="KW-1015">Disulfide bond</keyword>
<dbReference type="CDD" id="cd00063">
    <property type="entry name" value="FN3"/>
    <property type="match status" value="1"/>
</dbReference>
<gene>
    <name evidence="11" type="ORF">g.7384</name>
</gene>
<dbReference type="InterPro" id="IPR036116">
    <property type="entry name" value="FN3_sf"/>
</dbReference>
<dbReference type="PANTHER" id="PTHR23278">
    <property type="entry name" value="SIDESTEP PROTEIN"/>
    <property type="match status" value="1"/>
</dbReference>
<feature type="domain" description="Fibronectin type-III" evidence="10">
    <location>
        <begin position="550"/>
        <end position="658"/>
    </location>
</feature>
<dbReference type="SUPFAM" id="SSF48726">
    <property type="entry name" value="Immunoglobulin"/>
    <property type="match status" value="5"/>
</dbReference>
<dbReference type="InterPro" id="IPR013106">
    <property type="entry name" value="Ig_V-set"/>
</dbReference>
<feature type="domain" description="Ig-like" evidence="9">
    <location>
        <begin position="361"/>
        <end position="438"/>
    </location>
</feature>
<dbReference type="PANTHER" id="PTHR23278:SF4">
    <property type="entry name" value="SIDESTEP, ISOFORM C"/>
    <property type="match status" value="1"/>
</dbReference>
<evidence type="ECO:0000256" key="5">
    <source>
        <dbReference type="ARBA" id="ARBA00023157"/>
    </source>
</evidence>
<dbReference type="InterPro" id="IPR007110">
    <property type="entry name" value="Ig-like_dom"/>
</dbReference>
<evidence type="ECO:0000256" key="3">
    <source>
        <dbReference type="ARBA" id="ARBA00022989"/>
    </source>
</evidence>
<comment type="subcellular location">
    <subcellularLocation>
        <location evidence="1">Membrane</location>
        <topology evidence="1">Single-pass membrane protein</topology>
    </subcellularLocation>
</comment>
<keyword evidence="3 7" id="KW-1133">Transmembrane helix</keyword>
<evidence type="ECO:0000313" key="11">
    <source>
        <dbReference type="EMBL" id="JAS31845.1"/>
    </source>
</evidence>
<dbReference type="AlphaFoldDB" id="A0A1B6E1P6"/>
<dbReference type="InterPro" id="IPR013783">
    <property type="entry name" value="Ig-like_fold"/>
</dbReference>
<organism evidence="11">
    <name type="scientific">Clastoptera arizonana</name>
    <name type="common">Arizona spittle bug</name>
    <dbReference type="NCBI Taxonomy" id="38151"/>
    <lineage>
        <taxon>Eukaryota</taxon>
        <taxon>Metazoa</taxon>
        <taxon>Ecdysozoa</taxon>
        <taxon>Arthropoda</taxon>
        <taxon>Hexapoda</taxon>
        <taxon>Insecta</taxon>
        <taxon>Pterygota</taxon>
        <taxon>Neoptera</taxon>
        <taxon>Paraneoptera</taxon>
        <taxon>Hemiptera</taxon>
        <taxon>Auchenorrhyncha</taxon>
        <taxon>Cercopoidea</taxon>
        <taxon>Clastopteridae</taxon>
        <taxon>Clastoptera</taxon>
    </lineage>
</organism>
<sequence>MASCLLSVLGFLVLACSRAVPQGEDDLDFQRNLLVSVPAETVWAVSGEDALLPCDVSAPAGDRINTVFWFKDATGIPLYSLDARGKDLSKATHLATGDELGTRSYFITGGQENDNRGKLKIARVTVRDEGVFRCRVDFFNSPTRNYKVNLTLIEPPGRPLIMDAQGNEVAAAAGPFYEGYDLQMSCHVAGGRPQPMVSWWHEGSLVDNISETTTDNIVVNRLFLATVHRSLRGTQFECRANQEEARPLVKKVVLEVFLKPVTVKIVTPNEMLSAGKSRQLMCESTGSFPPAKVTWLLDGEPLKHAAIMSQDDENSTRSTLILRPDEEDNGKELACRAENPKFRGGIIEDRRYIRVAYPPIPSITLGSAVGVEELKEGDNIQLICEVRANPEVQNIKWYHNNILILRDESSRVVPLNNLTRASSGSYVCVATNQEGTVASIPIHIKVQFAPVCKPGHESIAVGALRHETLTAKCEVLADPGGDSLRFSWTYRKAKDVLPVPGSRVSKQGHVSTIQFTPVSELDFGTLACWATNPIGQQKEPCLVQIVHANVPESPHDCKLHNTTAGRLEVICIPGADGGLPQHFVLLVSESEGLNDQAAPGVKPGLAPLYRVFGSDPKFVLHSLEPGNEYRIQVYAQNAMGVSNPPVVLNGVRVTTAMEKLTRDDNEDPSILSAEYWPSLLLFGVLIGATCIILGVVFLTITVVTCRRRTFPGTVPSPSDLRLNNIDSISEDAKKMRPRSLRSETQIQDEGGGY</sequence>
<feature type="chain" id="PRO_5008581725" evidence="8">
    <location>
        <begin position="20"/>
        <end position="753"/>
    </location>
</feature>
<proteinExistence type="predicted"/>
<dbReference type="Pfam" id="PF08205">
    <property type="entry name" value="C2-set_2"/>
    <property type="match status" value="2"/>
</dbReference>
<evidence type="ECO:0000256" key="4">
    <source>
        <dbReference type="ARBA" id="ARBA00023136"/>
    </source>
</evidence>
<dbReference type="CDD" id="cd00098">
    <property type="entry name" value="IgC1"/>
    <property type="match status" value="1"/>
</dbReference>
<feature type="domain" description="Ig-like" evidence="9">
    <location>
        <begin position="260"/>
        <end position="354"/>
    </location>
</feature>
<evidence type="ECO:0000256" key="2">
    <source>
        <dbReference type="ARBA" id="ARBA00022692"/>
    </source>
</evidence>
<dbReference type="SUPFAM" id="SSF49265">
    <property type="entry name" value="Fibronectin type III"/>
    <property type="match status" value="1"/>
</dbReference>
<evidence type="ECO:0000259" key="9">
    <source>
        <dbReference type="PROSITE" id="PS50835"/>
    </source>
</evidence>
<dbReference type="InterPro" id="IPR003599">
    <property type="entry name" value="Ig_sub"/>
</dbReference>
<dbReference type="InterPro" id="IPR003961">
    <property type="entry name" value="FN3_dom"/>
</dbReference>
<evidence type="ECO:0000256" key="1">
    <source>
        <dbReference type="ARBA" id="ARBA00004167"/>
    </source>
</evidence>
<dbReference type="InterPro" id="IPR013162">
    <property type="entry name" value="CD80_C2-set"/>
</dbReference>
<evidence type="ECO:0000256" key="6">
    <source>
        <dbReference type="SAM" id="MobiDB-lite"/>
    </source>
</evidence>
<dbReference type="SMART" id="SM00409">
    <property type="entry name" value="IG"/>
    <property type="match status" value="5"/>
</dbReference>
<evidence type="ECO:0000259" key="10">
    <source>
        <dbReference type="PROSITE" id="PS50853"/>
    </source>
</evidence>
<feature type="signal peptide" evidence="8">
    <location>
        <begin position="1"/>
        <end position="19"/>
    </location>
</feature>
<evidence type="ECO:0000256" key="7">
    <source>
        <dbReference type="SAM" id="Phobius"/>
    </source>
</evidence>
<keyword evidence="8" id="KW-0732">Signal</keyword>
<dbReference type="PROSITE" id="PS50853">
    <property type="entry name" value="FN3"/>
    <property type="match status" value="1"/>
</dbReference>
<feature type="transmembrane region" description="Helical" evidence="7">
    <location>
        <begin position="675"/>
        <end position="700"/>
    </location>
</feature>
<accession>A0A1B6E1P6</accession>
<protein>
    <submittedName>
        <fullName evidence="11">Uncharacterized protein</fullName>
    </submittedName>
</protein>
<keyword evidence="4 7" id="KW-0472">Membrane</keyword>
<dbReference type="InterPro" id="IPR036179">
    <property type="entry name" value="Ig-like_dom_sf"/>
</dbReference>
<evidence type="ECO:0000256" key="8">
    <source>
        <dbReference type="SAM" id="SignalP"/>
    </source>
</evidence>
<keyword evidence="2 7" id="KW-0812">Transmembrane</keyword>
<dbReference type="SMART" id="SM00408">
    <property type="entry name" value="IGc2"/>
    <property type="match status" value="4"/>
</dbReference>
<feature type="domain" description="Ig-like" evidence="9">
    <location>
        <begin position="159"/>
        <end position="249"/>
    </location>
</feature>
<dbReference type="GO" id="GO:0016020">
    <property type="term" value="C:membrane"/>
    <property type="evidence" value="ECO:0007669"/>
    <property type="project" value="UniProtKB-SubCell"/>
</dbReference>
<dbReference type="EMBL" id="GEDC01005453">
    <property type="protein sequence ID" value="JAS31845.1"/>
    <property type="molecule type" value="Transcribed_RNA"/>
</dbReference>
<dbReference type="InterPro" id="IPR003598">
    <property type="entry name" value="Ig_sub2"/>
</dbReference>
<feature type="domain" description="Ig-like" evidence="9">
    <location>
        <begin position="21"/>
        <end position="151"/>
    </location>
</feature>
<dbReference type="Gene3D" id="2.60.40.10">
    <property type="entry name" value="Immunoglobulins"/>
    <property type="match status" value="6"/>
</dbReference>
<name>A0A1B6E1P6_9HEMI</name>
<dbReference type="Pfam" id="PF13927">
    <property type="entry name" value="Ig_3"/>
    <property type="match status" value="1"/>
</dbReference>
<reference evidence="11" key="1">
    <citation type="submission" date="2015-12" db="EMBL/GenBank/DDBJ databases">
        <title>De novo transcriptome assembly of four potential Pierce s Disease insect vectors from Arizona vineyards.</title>
        <authorList>
            <person name="Tassone E.E."/>
        </authorList>
    </citation>
    <scope>NUCLEOTIDE SEQUENCE</scope>
</reference>
<dbReference type="SMART" id="SM00060">
    <property type="entry name" value="FN3"/>
    <property type="match status" value="1"/>
</dbReference>